<protein>
    <submittedName>
        <fullName evidence="1">Uncharacterized protein</fullName>
    </submittedName>
</protein>
<sequence>TTEVRQCRVAATGRCVGGSCRCGKEGYGEWDLSPARYWKNLEPSAVSSSTSLTGCPLSLAWQAGAPTAQSRWMGSTCGRQSG</sequence>
<organism evidence="1 2">
    <name type="scientific">Goodea atripinnis</name>
    <dbReference type="NCBI Taxonomy" id="208336"/>
    <lineage>
        <taxon>Eukaryota</taxon>
        <taxon>Metazoa</taxon>
        <taxon>Chordata</taxon>
        <taxon>Craniata</taxon>
        <taxon>Vertebrata</taxon>
        <taxon>Euteleostomi</taxon>
        <taxon>Actinopterygii</taxon>
        <taxon>Neopterygii</taxon>
        <taxon>Teleostei</taxon>
        <taxon>Neoteleostei</taxon>
        <taxon>Acanthomorphata</taxon>
        <taxon>Ovalentaria</taxon>
        <taxon>Atherinomorphae</taxon>
        <taxon>Cyprinodontiformes</taxon>
        <taxon>Goodeidae</taxon>
        <taxon>Goodea</taxon>
    </lineage>
</organism>
<proteinExistence type="predicted"/>
<evidence type="ECO:0000313" key="2">
    <source>
        <dbReference type="Proteomes" id="UP001476798"/>
    </source>
</evidence>
<accession>A0ABV0MG93</accession>
<feature type="non-terminal residue" evidence="1">
    <location>
        <position position="82"/>
    </location>
</feature>
<evidence type="ECO:0000313" key="1">
    <source>
        <dbReference type="EMBL" id="MEQ2157754.1"/>
    </source>
</evidence>
<keyword evidence="2" id="KW-1185">Reference proteome</keyword>
<dbReference type="Proteomes" id="UP001476798">
    <property type="component" value="Unassembled WGS sequence"/>
</dbReference>
<gene>
    <name evidence="1" type="ORF">GOODEAATRI_005103</name>
</gene>
<dbReference type="EMBL" id="JAHRIO010000226">
    <property type="protein sequence ID" value="MEQ2157754.1"/>
    <property type="molecule type" value="Genomic_DNA"/>
</dbReference>
<comment type="caution">
    <text evidence="1">The sequence shown here is derived from an EMBL/GenBank/DDBJ whole genome shotgun (WGS) entry which is preliminary data.</text>
</comment>
<reference evidence="1 2" key="1">
    <citation type="submission" date="2021-06" db="EMBL/GenBank/DDBJ databases">
        <authorList>
            <person name="Palmer J.M."/>
        </authorList>
    </citation>
    <scope>NUCLEOTIDE SEQUENCE [LARGE SCALE GENOMIC DNA]</scope>
    <source>
        <strain evidence="1 2">GA_2019</strain>
        <tissue evidence="1">Muscle</tissue>
    </source>
</reference>
<name>A0ABV0MG93_9TELE</name>
<feature type="non-terminal residue" evidence="1">
    <location>
        <position position="1"/>
    </location>
</feature>